<evidence type="ECO:0000313" key="1">
    <source>
        <dbReference type="EMBL" id="SJN41011.1"/>
    </source>
</evidence>
<organism evidence="1 2">
    <name type="scientific">Luteococcus japonicus LSP_Lj1</name>
    <dbReference type="NCBI Taxonomy" id="1255658"/>
    <lineage>
        <taxon>Bacteria</taxon>
        <taxon>Bacillati</taxon>
        <taxon>Actinomycetota</taxon>
        <taxon>Actinomycetes</taxon>
        <taxon>Propionibacteriales</taxon>
        <taxon>Propionibacteriaceae</taxon>
        <taxon>Luteococcus</taxon>
    </lineage>
</organism>
<dbReference type="Gene3D" id="3.30.530.20">
    <property type="match status" value="1"/>
</dbReference>
<keyword evidence="2" id="KW-1185">Reference proteome</keyword>
<evidence type="ECO:0000313" key="2">
    <source>
        <dbReference type="Proteomes" id="UP000188342"/>
    </source>
</evidence>
<dbReference type="Pfam" id="PF10604">
    <property type="entry name" value="Polyketide_cyc2"/>
    <property type="match status" value="1"/>
</dbReference>
<dbReference type="Proteomes" id="UP000188342">
    <property type="component" value="Unassembled WGS sequence"/>
</dbReference>
<sequence length="152" mass="17031">MPQLIHSVQRVVRASPQVVFDMLVHPARHCEFDGSDTVRSTVTGPERLSLGDDFGMTMNKAVSYTSSNRVVEFEEGRRIAWQTGLFRGDKRILGGQVWRYELTDRGDGSTLVKESFDLTHARPAALLSRFAAGPTVANMRRTLERMASLYEG</sequence>
<reference evidence="1 2" key="1">
    <citation type="submission" date="2017-02" db="EMBL/GenBank/DDBJ databases">
        <authorList>
            <person name="Peterson S.W."/>
        </authorList>
    </citation>
    <scope>NUCLEOTIDE SEQUENCE [LARGE SCALE GENOMIC DNA]</scope>
    <source>
        <strain evidence="1 2">LSP_Lj1</strain>
    </source>
</reference>
<dbReference type="SUPFAM" id="SSF55961">
    <property type="entry name" value="Bet v1-like"/>
    <property type="match status" value="1"/>
</dbReference>
<gene>
    <name evidence="1" type="ORF">FM114_12420</name>
</gene>
<proteinExistence type="predicted"/>
<protein>
    <recommendedName>
        <fullName evidence="3">Dimethyladenosine transferase</fullName>
    </recommendedName>
</protein>
<dbReference type="InterPro" id="IPR019587">
    <property type="entry name" value="Polyketide_cyclase/dehydratase"/>
</dbReference>
<dbReference type="InterPro" id="IPR023393">
    <property type="entry name" value="START-like_dom_sf"/>
</dbReference>
<accession>A0A1R4K9A9</accession>
<dbReference type="STRING" id="1255658.FM114_12420"/>
<dbReference type="OrthoDB" id="6624781at2"/>
<evidence type="ECO:0008006" key="3">
    <source>
        <dbReference type="Google" id="ProtNLM"/>
    </source>
</evidence>
<dbReference type="RefSeq" id="WP_094765460.1">
    <property type="nucleotide sequence ID" value="NZ_FUKQ01000047.1"/>
</dbReference>
<dbReference type="EMBL" id="FUKQ01000047">
    <property type="protein sequence ID" value="SJN41011.1"/>
    <property type="molecule type" value="Genomic_DNA"/>
</dbReference>
<name>A0A1R4K9A9_9ACTN</name>
<dbReference type="AlphaFoldDB" id="A0A1R4K9A9"/>